<dbReference type="EMBL" id="JAJSOF020000031">
    <property type="protein sequence ID" value="KAJ4431450.1"/>
    <property type="molecule type" value="Genomic_DNA"/>
</dbReference>
<evidence type="ECO:0000313" key="3">
    <source>
        <dbReference type="Proteomes" id="UP001148838"/>
    </source>
</evidence>
<evidence type="ECO:0000256" key="1">
    <source>
        <dbReference type="SAM" id="MobiDB-lite"/>
    </source>
</evidence>
<organism evidence="2 3">
    <name type="scientific">Periplaneta americana</name>
    <name type="common">American cockroach</name>
    <name type="synonym">Blatta americana</name>
    <dbReference type="NCBI Taxonomy" id="6978"/>
    <lineage>
        <taxon>Eukaryota</taxon>
        <taxon>Metazoa</taxon>
        <taxon>Ecdysozoa</taxon>
        <taxon>Arthropoda</taxon>
        <taxon>Hexapoda</taxon>
        <taxon>Insecta</taxon>
        <taxon>Pterygota</taxon>
        <taxon>Neoptera</taxon>
        <taxon>Polyneoptera</taxon>
        <taxon>Dictyoptera</taxon>
        <taxon>Blattodea</taxon>
        <taxon>Blattoidea</taxon>
        <taxon>Blattidae</taxon>
        <taxon>Blattinae</taxon>
        <taxon>Periplaneta</taxon>
    </lineage>
</organism>
<protein>
    <submittedName>
        <fullName evidence="2">Uncharacterized protein</fullName>
    </submittedName>
</protein>
<reference evidence="2 3" key="1">
    <citation type="journal article" date="2022" name="Allergy">
        <title>Genome assembly and annotation of Periplaneta americana reveal a comprehensive cockroach allergen profile.</title>
        <authorList>
            <person name="Wang L."/>
            <person name="Xiong Q."/>
            <person name="Saelim N."/>
            <person name="Wang L."/>
            <person name="Nong W."/>
            <person name="Wan A.T."/>
            <person name="Shi M."/>
            <person name="Liu X."/>
            <person name="Cao Q."/>
            <person name="Hui J.H.L."/>
            <person name="Sookrung N."/>
            <person name="Leung T.F."/>
            <person name="Tungtrongchitr A."/>
            <person name="Tsui S.K.W."/>
        </authorList>
    </citation>
    <scope>NUCLEOTIDE SEQUENCE [LARGE SCALE GENOMIC DNA]</scope>
    <source>
        <strain evidence="2">PWHHKU_190912</strain>
    </source>
</reference>
<proteinExistence type="predicted"/>
<sequence length="218" mass="24782">MMFVWEKKERETTKFMVTRGQNRNERVKTERHGSDGQRGVENKNKTLRVLFIDISLARATSSVLYGSSITALREAVNTNTVTLSQAGYLSSATLDRASSSAIKTRVSVSDKGCKPANTDYVCCAILLMGKGQLSVDMLNKLRDFSRKVTLFLSQFREARIDDSSWPMKILEQVPPGRQKLEPPNYSSKDGVKEDIQQMELKEEDCLVRMYWKLEAEKQ</sequence>
<dbReference type="Proteomes" id="UP001148838">
    <property type="component" value="Unassembled WGS sequence"/>
</dbReference>
<accession>A0ABQ8SC76</accession>
<name>A0ABQ8SC76_PERAM</name>
<evidence type="ECO:0000313" key="2">
    <source>
        <dbReference type="EMBL" id="KAJ4431450.1"/>
    </source>
</evidence>
<comment type="caution">
    <text evidence="2">The sequence shown here is derived from an EMBL/GenBank/DDBJ whole genome shotgun (WGS) entry which is preliminary data.</text>
</comment>
<feature type="region of interest" description="Disordered" evidence="1">
    <location>
        <begin position="173"/>
        <end position="192"/>
    </location>
</feature>
<keyword evidence="3" id="KW-1185">Reference proteome</keyword>
<gene>
    <name evidence="2" type="ORF">ANN_20048</name>
</gene>